<dbReference type="InterPro" id="IPR003593">
    <property type="entry name" value="AAA+_ATPase"/>
</dbReference>
<dbReference type="Pfam" id="PF00004">
    <property type="entry name" value="AAA"/>
    <property type="match status" value="1"/>
</dbReference>
<dbReference type="FunFam" id="3.40.50.300:FF:000199">
    <property type="entry name" value="Origin recognition complex subunit 1"/>
    <property type="match status" value="1"/>
</dbReference>
<evidence type="ECO:0000256" key="1">
    <source>
        <dbReference type="ARBA" id="ARBA00004123"/>
    </source>
</evidence>
<proteinExistence type="inferred from homology"/>
<dbReference type="GO" id="GO:0005664">
    <property type="term" value="C:nuclear origin of replication recognition complex"/>
    <property type="evidence" value="ECO:0007669"/>
    <property type="project" value="TreeGrafter"/>
</dbReference>
<dbReference type="CDD" id="cd00009">
    <property type="entry name" value="AAA"/>
    <property type="match status" value="1"/>
</dbReference>
<evidence type="ECO:0000256" key="6">
    <source>
        <dbReference type="ARBA" id="ARBA00022840"/>
    </source>
</evidence>
<keyword evidence="5 10" id="KW-0547">Nucleotide-binding</keyword>
<dbReference type="PANTHER" id="PTHR10763:SF23">
    <property type="entry name" value="ORIGIN RECOGNITION COMPLEX SUBUNIT 1"/>
    <property type="match status" value="1"/>
</dbReference>
<reference evidence="12" key="1">
    <citation type="submission" date="2021-06" db="EMBL/GenBank/DDBJ databases">
        <authorList>
            <person name="Kallberg Y."/>
            <person name="Tangrot J."/>
            <person name="Rosling A."/>
        </authorList>
    </citation>
    <scope>NUCLEOTIDE SEQUENCE</scope>
    <source>
        <strain evidence="12">BR232B</strain>
    </source>
</reference>
<comment type="caution">
    <text evidence="12">The sequence shown here is derived from an EMBL/GenBank/DDBJ whole genome shotgun (WGS) entry which is preliminary data.</text>
</comment>
<evidence type="ECO:0000256" key="8">
    <source>
        <dbReference type="ARBA" id="ARBA00023125"/>
    </source>
</evidence>
<evidence type="ECO:0000256" key="10">
    <source>
        <dbReference type="RuleBase" id="RU365058"/>
    </source>
</evidence>
<dbReference type="InterPro" id="IPR003959">
    <property type="entry name" value="ATPase_AAA_core"/>
</dbReference>
<dbReference type="SUPFAM" id="SSF46785">
    <property type="entry name" value="Winged helix' DNA-binding domain"/>
    <property type="match status" value="1"/>
</dbReference>
<keyword evidence="9 10" id="KW-0539">Nucleus</keyword>
<organism evidence="12 13">
    <name type="scientific">Paraglomus brasilianum</name>
    <dbReference type="NCBI Taxonomy" id="144538"/>
    <lineage>
        <taxon>Eukaryota</taxon>
        <taxon>Fungi</taxon>
        <taxon>Fungi incertae sedis</taxon>
        <taxon>Mucoromycota</taxon>
        <taxon>Glomeromycotina</taxon>
        <taxon>Glomeromycetes</taxon>
        <taxon>Paraglomerales</taxon>
        <taxon>Paraglomeraceae</taxon>
        <taxon>Paraglomus</taxon>
    </lineage>
</organism>
<protein>
    <recommendedName>
        <fullName evidence="10">Origin recognition complex subunit 1</fullName>
    </recommendedName>
</protein>
<comment type="subunit">
    <text evidence="10">ORC is composed of six subunits.</text>
</comment>
<evidence type="ECO:0000256" key="2">
    <source>
        <dbReference type="ARBA" id="ARBA00008398"/>
    </source>
</evidence>
<evidence type="ECO:0000256" key="3">
    <source>
        <dbReference type="ARBA" id="ARBA00022705"/>
    </source>
</evidence>
<evidence type="ECO:0000256" key="7">
    <source>
        <dbReference type="ARBA" id="ARBA00022842"/>
    </source>
</evidence>
<dbReference type="InterPro" id="IPR041083">
    <property type="entry name" value="AAA_lid_10"/>
</dbReference>
<accession>A0A9N9B6R4</accession>
<sequence>MVTTRSLRSRTVSYSLTQPVQRIRSNKLNYRQTKPYSRNNTKKADSIQVEVLIPSIVHTQSNTYQCARERLAPSSNPDSLPCRENEFNMIMGYVESAIKEQMGCCVYVSGVPGSGKTVTVNEVIRSLQKKVANESLPPFQYAQLNGMKLTDPTQAYVHLWQAMTGKKVTASHACSLLEHTFNSDKKSESMCVLMMDELDLLVTKNQRVMYNLFNWPSLPCSRLVVIAVANTMDLPERILTNRVSSRLGLNRVNFQPYAFQQLMIVVQSRLKGMGVFNKDAVEYAARKVSAVSGDARRALEICRRAVEIIESKKTSREHSKSNAQVTIGIIEQVVKEMSSSPTIAFVSNASIHQKIFLWSLLQRTRVTGLAEVELGEVIAQHNQMSRLHNIETLSVNDLLSICSILASLMLIETNGNSIDIRTIIRLNISEEDLIMTFRNDAFFKNITV</sequence>
<dbReference type="InterPro" id="IPR015163">
    <property type="entry name" value="Cdc6_C"/>
</dbReference>
<dbReference type="SUPFAM" id="SSF52540">
    <property type="entry name" value="P-loop containing nucleoside triphosphate hydrolases"/>
    <property type="match status" value="1"/>
</dbReference>
<dbReference type="GO" id="GO:0033314">
    <property type="term" value="P:mitotic DNA replication checkpoint signaling"/>
    <property type="evidence" value="ECO:0007669"/>
    <property type="project" value="TreeGrafter"/>
</dbReference>
<evidence type="ECO:0000259" key="11">
    <source>
        <dbReference type="SMART" id="SM00382"/>
    </source>
</evidence>
<dbReference type="AlphaFoldDB" id="A0A9N9B6R4"/>
<dbReference type="GO" id="GO:0003688">
    <property type="term" value="F:DNA replication origin binding"/>
    <property type="evidence" value="ECO:0007669"/>
    <property type="project" value="UniProtKB-ARBA"/>
</dbReference>
<comment type="subcellular location">
    <subcellularLocation>
        <location evidence="1 10">Nucleus</location>
    </subcellularLocation>
</comment>
<evidence type="ECO:0000256" key="4">
    <source>
        <dbReference type="ARBA" id="ARBA00022723"/>
    </source>
</evidence>
<dbReference type="EMBL" id="CAJVPI010000606">
    <property type="protein sequence ID" value="CAG8555159.1"/>
    <property type="molecule type" value="Genomic_DNA"/>
</dbReference>
<keyword evidence="8 10" id="KW-0238">DNA-binding</keyword>
<gene>
    <name evidence="12" type="ORF">PBRASI_LOCUS5296</name>
</gene>
<dbReference type="GO" id="GO:0016887">
    <property type="term" value="F:ATP hydrolysis activity"/>
    <property type="evidence" value="ECO:0007669"/>
    <property type="project" value="InterPro"/>
</dbReference>
<dbReference type="GO" id="GO:0046872">
    <property type="term" value="F:metal ion binding"/>
    <property type="evidence" value="ECO:0007669"/>
    <property type="project" value="UniProtKB-KW"/>
</dbReference>
<keyword evidence="4" id="KW-0479">Metal-binding</keyword>
<dbReference type="Pfam" id="PF09079">
    <property type="entry name" value="WHD_Cdc6"/>
    <property type="match status" value="1"/>
</dbReference>
<dbReference type="OrthoDB" id="1926878at2759"/>
<dbReference type="Pfam" id="PF17872">
    <property type="entry name" value="AAA_lid_10"/>
    <property type="match status" value="1"/>
</dbReference>
<evidence type="ECO:0000313" key="12">
    <source>
        <dbReference type="EMBL" id="CAG8555159.1"/>
    </source>
</evidence>
<feature type="domain" description="AAA+ ATPase" evidence="11">
    <location>
        <begin position="102"/>
        <end position="253"/>
    </location>
</feature>
<dbReference type="InterPro" id="IPR050311">
    <property type="entry name" value="ORC1/CDC6"/>
</dbReference>
<dbReference type="PANTHER" id="PTHR10763">
    <property type="entry name" value="CELL DIVISION CONTROL PROTEIN 6-RELATED"/>
    <property type="match status" value="1"/>
</dbReference>
<dbReference type="InterPro" id="IPR036390">
    <property type="entry name" value="WH_DNA-bd_sf"/>
</dbReference>
<keyword evidence="3 10" id="KW-0235">DNA replication</keyword>
<evidence type="ECO:0000313" key="13">
    <source>
        <dbReference type="Proteomes" id="UP000789739"/>
    </source>
</evidence>
<keyword evidence="13" id="KW-1185">Reference proteome</keyword>
<name>A0A9N9B6R4_9GLOM</name>
<dbReference type="SMART" id="SM00382">
    <property type="entry name" value="AAA"/>
    <property type="match status" value="1"/>
</dbReference>
<comment type="function">
    <text evidence="10">Component of the origin recognition complex (ORC) that binds origins of replication. DNA-binding is ATP-dependent, however specific DNA sequences that define origins of replication have not been identified so far. ORC is required to assemble the pre-replication complex necessary to initiate DNA replication.</text>
</comment>
<dbReference type="GO" id="GO:0005524">
    <property type="term" value="F:ATP binding"/>
    <property type="evidence" value="ECO:0007669"/>
    <property type="project" value="UniProtKB-KW"/>
</dbReference>
<evidence type="ECO:0000256" key="5">
    <source>
        <dbReference type="ARBA" id="ARBA00022741"/>
    </source>
</evidence>
<comment type="similarity">
    <text evidence="2 10">Belongs to the ORC1 family.</text>
</comment>
<keyword evidence="7" id="KW-0460">Magnesium</keyword>
<keyword evidence="6 10" id="KW-0067">ATP-binding</keyword>
<dbReference type="Proteomes" id="UP000789739">
    <property type="component" value="Unassembled WGS sequence"/>
</dbReference>
<dbReference type="Gene3D" id="3.40.50.300">
    <property type="entry name" value="P-loop containing nucleotide triphosphate hydrolases"/>
    <property type="match status" value="1"/>
</dbReference>
<dbReference type="InterPro" id="IPR027417">
    <property type="entry name" value="P-loop_NTPase"/>
</dbReference>
<evidence type="ECO:0000256" key="9">
    <source>
        <dbReference type="ARBA" id="ARBA00023242"/>
    </source>
</evidence>
<dbReference type="GO" id="GO:0006270">
    <property type="term" value="P:DNA replication initiation"/>
    <property type="evidence" value="ECO:0007669"/>
    <property type="project" value="TreeGrafter"/>
</dbReference>
<dbReference type="Gene3D" id="1.10.8.60">
    <property type="match status" value="1"/>
</dbReference>